<protein>
    <recommendedName>
        <fullName evidence="7">Mitochondrial import inner membrane translocase subunit TIM23</fullName>
    </recommendedName>
</protein>
<comment type="caution">
    <text evidence="5">The sequence shown here is derived from an EMBL/GenBank/DDBJ whole genome shotgun (WGS) entry which is preliminary data.</text>
</comment>
<evidence type="ECO:0000256" key="3">
    <source>
        <dbReference type="ARBA" id="ARBA00022989"/>
    </source>
</evidence>
<gene>
    <name evidence="5" type="ORF">TeGR_g642</name>
</gene>
<evidence type="ECO:0000313" key="6">
    <source>
        <dbReference type="Proteomes" id="UP001165060"/>
    </source>
</evidence>
<evidence type="ECO:0000256" key="4">
    <source>
        <dbReference type="ARBA" id="ARBA00023136"/>
    </source>
</evidence>
<dbReference type="Pfam" id="PF02466">
    <property type="entry name" value="Tim17"/>
    <property type="match status" value="1"/>
</dbReference>
<evidence type="ECO:0000313" key="5">
    <source>
        <dbReference type="EMBL" id="GMI19688.1"/>
    </source>
</evidence>
<feature type="non-terminal residue" evidence="5">
    <location>
        <position position="1"/>
    </location>
</feature>
<keyword evidence="6" id="KW-1185">Reference proteome</keyword>
<keyword evidence="4" id="KW-0472">Membrane</keyword>
<reference evidence="5 6" key="1">
    <citation type="journal article" date="2023" name="Commun. Biol.">
        <title>Genome analysis of Parmales, the sister group of diatoms, reveals the evolutionary specialization of diatoms from phago-mixotrophs to photoautotrophs.</title>
        <authorList>
            <person name="Ban H."/>
            <person name="Sato S."/>
            <person name="Yoshikawa S."/>
            <person name="Yamada K."/>
            <person name="Nakamura Y."/>
            <person name="Ichinomiya M."/>
            <person name="Sato N."/>
            <person name="Blanc-Mathieu R."/>
            <person name="Endo H."/>
            <person name="Kuwata A."/>
            <person name="Ogata H."/>
        </authorList>
    </citation>
    <scope>NUCLEOTIDE SEQUENCE [LARGE SCALE GENOMIC DNA]</scope>
</reference>
<keyword evidence="3" id="KW-1133">Transmembrane helix</keyword>
<organism evidence="5 6">
    <name type="scientific">Tetraparma gracilis</name>
    <dbReference type="NCBI Taxonomy" id="2962635"/>
    <lineage>
        <taxon>Eukaryota</taxon>
        <taxon>Sar</taxon>
        <taxon>Stramenopiles</taxon>
        <taxon>Ochrophyta</taxon>
        <taxon>Bolidophyceae</taxon>
        <taxon>Parmales</taxon>
        <taxon>Triparmaceae</taxon>
        <taxon>Tetraparma</taxon>
    </lineage>
</organism>
<accession>A0ABQ6M5A0</accession>
<dbReference type="Proteomes" id="UP001165060">
    <property type="component" value="Unassembled WGS sequence"/>
</dbReference>
<dbReference type="PANTHER" id="PTHR15371">
    <property type="entry name" value="TIM23"/>
    <property type="match status" value="1"/>
</dbReference>
<evidence type="ECO:0000256" key="2">
    <source>
        <dbReference type="ARBA" id="ARBA00022692"/>
    </source>
</evidence>
<sequence>GRSPTERAVFNTGFSYLFGTLGGSLYGLKSGLTSVPNSKLRVKVNSVLNHAGRYGSKAGNAMAAVCLLYSAYDGLIEYSPAAVIQDAEPAGPAAAAALAGLHYKSTTSPRVAALAGAIGAGGVLATYGAGRVGAGYQFGSKGFLWF</sequence>
<dbReference type="EMBL" id="BRYB01001174">
    <property type="protein sequence ID" value="GMI19688.1"/>
    <property type="molecule type" value="Genomic_DNA"/>
</dbReference>
<evidence type="ECO:0008006" key="7">
    <source>
        <dbReference type="Google" id="ProtNLM"/>
    </source>
</evidence>
<dbReference type="InterPro" id="IPR045238">
    <property type="entry name" value="Tim23-like"/>
</dbReference>
<evidence type="ECO:0000256" key="1">
    <source>
        <dbReference type="ARBA" id="ARBA00004141"/>
    </source>
</evidence>
<keyword evidence="2" id="KW-0812">Transmembrane</keyword>
<name>A0ABQ6M5A0_9STRA</name>
<proteinExistence type="predicted"/>
<comment type="subcellular location">
    <subcellularLocation>
        <location evidence="1">Membrane</location>
        <topology evidence="1">Multi-pass membrane protein</topology>
    </subcellularLocation>
</comment>
<dbReference type="PANTHER" id="PTHR15371:SF0">
    <property type="entry name" value="SD19278P"/>
    <property type="match status" value="1"/>
</dbReference>